<dbReference type="GO" id="GO:0004795">
    <property type="term" value="F:threonine synthase activity"/>
    <property type="evidence" value="ECO:0007669"/>
    <property type="project" value="UniProtKB-UniRule"/>
</dbReference>
<dbReference type="InterPro" id="IPR001926">
    <property type="entry name" value="TrpB-like_PALP"/>
</dbReference>
<keyword evidence="4 9" id="KW-0456">Lyase</keyword>
<dbReference type="Pfam" id="PF14821">
    <property type="entry name" value="Thr_synth_N"/>
    <property type="match status" value="1"/>
</dbReference>
<proteinExistence type="inferred from homology"/>
<dbReference type="EMBL" id="JADIMT010000067">
    <property type="protein sequence ID" value="MBO8436432.1"/>
    <property type="molecule type" value="Genomic_DNA"/>
</dbReference>
<dbReference type="AlphaFoldDB" id="A0A9D9H5Z8"/>
<dbReference type="InterPro" id="IPR004450">
    <property type="entry name" value="Thr_synthase-like"/>
</dbReference>
<dbReference type="InterPro" id="IPR029144">
    <property type="entry name" value="Thr_synth_N"/>
</dbReference>
<reference evidence="9" key="1">
    <citation type="submission" date="2020-10" db="EMBL/GenBank/DDBJ databases">
        <authorList>
            <person name="Gilroy R."/>
        </authorList>
    </citation>
    <scope>NUCLEOTIDE SEQUENCE</scope>
    <source>
        <strain evidence="9">7293</strain>
    </source>
</reference>
<keyword evidence="3 6" id="KW-0663">Pyridoxal phosphate</keyword>
<reference evidence="9" key="2">
    <citation type="journal article" date="2021" name="PeerJ">
        <title>Extensive microbial diversity within the chicken gut microbiome revealed by metagenomics and culture.</title>
        <authorList>
            <person name="Gilroy R."/>
            <person name="Ravi A."/>
            <person name="Getino M."/>
            <person name="Pursley I."/>
            <person name="Horton D.L."/>
            <person name="Alikhan N.F."/>
            <person name="Baker D."/>
            <person name="Gharbi K."/>
            <person name="Hall N."/>
            <person name="Watson M."/>
            <person name="Adriaenssens E.M."/>
            <person name="Foster-Nyarko E."/>
            <person name="Jarju S."/>
            <person name="Secka A."/>
            <person name="Antonio M."/>
            <person name="Oren A."/>
            <person name="Chaudhuri R.R."/>
            <person name="La Ragione R."/>
            <person name="Hildebrand F."/>
            <person name="Pallen M.J."/>
        </authorList>
    </citation>
    <scope>NUCLEOTIDE SEQUENCE</scope>
    <source>
        <strain evidence="9">7293</strain>
    </source>
</reference>
<dbReference type="InterPro" id="IPR051166">
    <property type="entry name" value="Threonine_Synthase"/>
</dbReference>
<accession>A0A9D9H5Z8</accession>
<evidence type="ECO:0000256" key="2">
    <source>
        <dbReference type="ARBA" id="ARBA00005517"/>
    </source>
</evidence>
<dbReference type="PANTHER" id="PTHR42690:SF1">
    <property type="entry name" value="THREONINE SYNTHASE-LIKE 2"/>
    <property type="match status" value="1"/>
</dbReference>
<dbReference type="Pfam" id="PF00291">
    <property type="entry name" value="PALP"/>
    <property type="match status" value="1"/>
</dbReference>
<comment type="similarity">
    <text evidence="2">Belongs to the threonine synthase family.</text>
</comment>
<feature type="modified residue" description="N6-(pyridoxal phosphate)lysine" evidence="6">
    <location>
        <position position="104"/>
    </location>
</feature>
<evidence type="ECO:0000256" key="4">
    <source>
        <dbReference type="ARBA" id="ARBA00023239"/>
    </source>
</evidence>
<dbReference type="InterPro" id="IPR036052">
    <property type="entry name" value="TrpB-like_PALP_sf"/>
</dbReference>
<comment type="caution">
    <text evidence="9">The sequence shown here is derived from an EMBL/GenBank/DDBJ whole genome shotgun (WGS) entry which is preliminary data.</text>
</comment>
<evidence type="ECO:0000259" key="8">
    <source>
        <dbReference type="Pfam" id="PF14821"/>
    </source>
</evidence>
<dbReference type="NCBIfam" id="TIGR00260">
    <property type="entry name" value="thrC"/>
    <property type="match status" value="1"/>
</dbReference>
<dbReference type="InterPro" id="IPR037158">
    <property type="entry name" value="Thr_synth_N_sf"/>
</dbReference>
<gene>
    <name evidence="9" type="primary">thrC</name>
    <name evidence="9" type="ORF">IAA97_05590</name>
</gene>
<dbReference type="EC" id="4.2.3.1" evidence="5"/>
<evidence type="ECO:0000256" key="3">
    <source>
        <dbReference type="ARBA" id="ARBA00022898"/>
    </source>
</evidence>
<sequence>MRYISTRAANEESITASEAILKGLAPDGGLFIPQSFPRIPETFTLTKGAWYAMYQALLPYFDGDELSDDLEEICRNAFSFPVPFHTEHGKDTLELYFGPTAAFKDFGARFLAFSMEKLLEKRNEDLTILVATSGDTGGAVASAFHGRNHLSVKVLFPKGRVAERQRMQLTGWDGNVTSYEVDGTFDDCQRMVKEAFMDTSLSNLSSANSINLGRLLPQMAYYVYASSMYEAKYGEEAVFVIPSGNIGNATGAYWAKAMGAPIKRIVLACNANKPLTDYLESGSYEPRASIKTLANAMDVGAPSNIERLFSLFPDWQSFKANVEAYSISDDEIRRTIREVYEDSGYVICPHTACAERVRRDRVEDEHSVVVSTAHPAKFNDIVEKEIGREIAIPANLYEIMHSESRAKSIAPDYRNLF</sequence>
<organism evidence="9 10">
    <name type="scientific">Candidatus Ornithospirochaeta stercoripullorum</name>
    <dbReference type="NCBI Taxonomy" id="2840899"/>
    <lineage>
        <taxon>Bacteria</taxon>
        <taxon>Pseudomonadati</taxon>
        <taxon>Spirochaetota</taxon>
        <taxon>Spirochaetia</taxon>
        <taxon>Spirochaetales</taxon>
        <taxon>Spirochaetaceae</taxon>
        <taxon>Spirochaetaceae incertae sedis</taxon>
        <taxon>Candidatus Ornithospirochaeta</taxon>
    </lineage>
</organism>
<evidence type="ECO:0000313" key="10">
    <source>
        <dbReference type="Proteomes" id="UP000823615"/>
    </source>
</evidence>
<feature type="domain" description="Tryptophan synthase beta chain-like PALP" evidence="7">
    <location>
        <begin position="96"/>
        <end position="365"/>
    </location>
</feature>
<dbReference type="GO" id="GO:0009088">
    <property type="term" value="P:threonine biosynthetic process"/>
    <property type="evidence" value="ECO:0007669"/>
    <property type="project" value="UniProtKB-UniRule"/>
</dbReference>
<evidence type="ECO:0000256" key="5">
    <source>
        <dbReference type="NCBIfam" id="TIGR00260"/>
    </source>
</evidence>
<dbReference type="Proteomes" id="UP000823615">
    <property type="component" value="Unassembled WGS sequence"/>
</dbReference>
<evidence type="ECO:0000313" key="9">
    <source>
        <dbReference type="EMBL" id="MBO8436432.1"/>
    </source>
</evidence>
<evidence type="ECO:0000256" key="6">
    <source>
        <dbReference type="PIRSR" id="PIRSR604450-51"/>
    </source>
</evidence>
<dbReference type="Gene3D" id="3.40.50.1100">
    <property type="match status" value="2"/>
</dbReference>
<protein>
    <recommendedName>
        <fullName evidence="5">Threonine synthase</fullName>
        <ecNumber evidence="5">4.2.3.1</ecNumber>
    </recommendedName>
</protein>
<evidence type="ECO:0000259" key="7">
    <source>
        <dbReference type="Pfam" id="PF00291"/>
    </source>
</evidence>
<evidence type="ECO:0000256" key="1">
    <source>
        <dbReference type="ARBA" id="ARBA00001933"/>
    </source>
</evidence>
<dbReference type="Gene3D" id="3.90.1380.10">
    <property type="entry name" value="Threonine synthase, N-terminal domain"/>
    <property type="match status" value="1"/>
</dbReference>
<dbReference type="PANTHER" id="PTHR42690">
    <property type="entry name" value="THREONINE SYNTHASE FAMILY MEMBER"/>
    <property type="match status" value="1"/>
</dbReference>
<comment type="cofactor">
    <cofactor evidence="1 6">
        <name>pyridoxal 5'-phosphate</name>
        <dbReference type="ChEBI" id="CHEBI:597326"/>
    </cofactor>
</comment>
<dbReference type="SUPFAM" id="SSF53686">
    <property type="entry name" value="Tryptophan synthase beta subunit-like PLP-dependent enzymes"/>
    <property type="match status" value="1"/>
</dbReference>
<name>A0A9D9H5Z8_9SPIO</name>
<feature type="domain" description="Threonine synthase N-terminal" evidence="8">
    <location>
        <begin position="2"/>
        <end position="78"/>
    </location>
</feature>